<feature type="compositionally biased region" description="Basic residues" evidence="1">
    <location>
        <begin position="117"/>
        <end position="129"/>
    </location>
</feature>
<evidence type="ECO:0000313" key="3">
    <source>
        <dbReference type="WBParaSite" id="nRc.2.0.1.t02977-RA"/>
    </source>
</evidence>
<reference evidence="3" key="1">
    <citation type="submission" date="2022-11" db="UniProtKB">
        <authorList>
            <consortium name="WormBaseParasite"/>
        </authorList>
    </citation>
    <scope>IDENTIFICATION</scope>
</reference>
<proteinExistence type="predicted"/>
<organism evidence="2 3">
    <name type="scientific">Romanomermis culicivorax</name>
    <name type="common">Nematode worm</name>
    <dbReference type="NCBI Taxonomy" id="13658"/>
    <lineage>
        <taxon>Eukaryota</taxon>
        <taxon>Metazoa</taxon>
        <taxon>Ecdysozoa</taxon>
        <taxon>Nematoda</taxon>
        <taxon>Enoplea</taxon>
        <taxon>Dorylaimia</taxon>
        <taxon>Mermithida</taxon>
        <taxon>Mermithoidea</taxon>
        <taxon>Mermithidae</taxon>
        <taxon>Romanomermis</taxon>
    </lineage>
</organism>
<name>A0A915HNP9_ROMCU</name>
<protein>
    <submittedName>
        <fullName evidence="3">Uncharacterized protein</fullName>
    </submittedName>
</protein>
<sequence>MKYRLFVCIFCFNSSFFLYNLVVICSKINSKIVAAAVIGGEADSMKRIILEKMTNEMMEDMSENHVNFMSSEKRVEVPLVAKDNTAHTTAIERKRMQRKQKRLKIEQWTNTNSENKKKNRRKKKIKRKRNEREMQEVVDYSKTNGLNKRKRQKRSRRRKRKTSRKAEETNIAIFSQNLNEFCGRFLTSRSYTSRSSSSSSSTNNIKKNATNSIWRACSFKPADDVFEIAAPTPRPNVTLHLRTKWLHYMDNLAVYVCYVDGEGVKTGRELSLLQPRISGQSAIVEHSNWSIYDVNALLPLDDHIYDLNLMVFAFVYRITDSRQLSTILLPRLYISYYEDALKKLKNTVYANYCQSPPTFSAAPSSFIPPIRQRGCCLENVRLNLTEEKWSKMIHYPQTLNITVCRAYDELDGVTARGDATSRVPAQLLNECCETHQYKPFTQLPNLSANPFDTAVETFTRTLLIITLSSRAINKHHNKMMR</sequence>
<evidence type="ECO:0000256" key="1">
    <source>
        <dbReference type="SAM" id="MobiDB-lite"/>
    </source>
</evidence>
<feature type="region of interest" description="Disordered" evidence="1">
    <location>
        <begin position="108"/>
        <end position="168"/>
    </location>
</feature>
<evidence type="ECO:0000313" key="2">
    <source>
        <dbReference type="Proteomes" id="UP000887565"/>
    </source>
</evidence>
<keyword evidence="2" id="KW-1185">Reference proteome</keyword>
<accession>A0A915HNP9</accession>
<feature type="compositionally biased region" description="Basic residues" evidence="1">
    <location>
        <begin position="147"/>
        <end position="163"/>
    </location>
</feature>
<dbReference type="WBParaSite" id="nRc.2.0.1.t02977-RA">
    <property type="protein sequence ID" value="nRc.2.0.1.t02977-RA"/>
    <property type="gene ID" value="nRc.2.0.1.g02977"/>
</dbReference>
<dbReference type="Proteomes" id="UP000887565">
    <property type="component" value="Unplaced"/>
</dbReference>
<dbReference type="AlphaFoldDB" id="A0A915HNP9"/>